<dbReference type="PANTHER" id="PTHR30151">
    <property type="entry name" value="ALKANE SULFONATE ABC TRANSPORTER-RELATED, MEMBRANE SUBUNIT"/>
    <property type="match status" value="1"/>
</dbReference>
<evidence type="ECO:0000256" key="2">
    <source>
        <dbReference type="ARBA" id="ARBA00009306"/>
    </source>
</evidence>
<evidence type="ECO:0000256" key="6">
    <source>
        <dbReference type="ARBA" id="ARBA00022989"/>
    </source>
</evidence>
<dbReference type="GO" id="GO:0005886">
    <property type="term" value="C:plasma membrane"/>
    <property type="evidence" value="ECO:0007669"/>
    <property type="project" value="UniProtKB-SubCell"/>
</dbReference>
<dbReference type="AlphaFoldDB" id="A0A4V1KJX3"/>
<proteinExistence type="inferred from homology"/>
<sequence>MLGVWWLVAARGLASPIVLPPPSAIWASFVDMAANGYSGVSLWTHVGASLARVSVAFLGGAALGVALGLLRGRSRMIDAVLLAPSELLRPIPPLGLIPLFILWFGIGETSKVLLIFLSVLLIMMVNAQAGVRATSLDSLRAAESMGANRWQVFRFVVLPSALPQVMTGLRVAMGTALTILVASELLGGDRGLGFLILDASSFFRTTYVFAGVAVIGLIGLATDRALAWAGRNIVHWEGRR</sequence>
<comment type="caution">
    <text evidence="11">The sequence shown here is derived from an EMBL/GenBank/DDBJ whole genome shotgun (WGS) entry which is preliminary data.</text>
</comment>
<organism evidence="11 12">
    <name type="scientific">Hansschlegelia zhihuaiae</name>
    <dbReference type="NCBI Taxonomy" id="405005"/>
    <lineage>
        <taxon>Bacteria</taxon>
        <taxon>Pseudomonadati</taxon>
        <taxon>Pseudomonadota</taxon>
        <taxon>Alphaproteobacteria</taxon>
        <taxon>Hyphomicrobiales</taxon>
        <taxon>Methylopilaceae</taxon>
        <taxon>Hansschlegelia</taxon>
    </lineage>
</organism>
<protein>
    <submittedName>
        <fullName evidence="11">ABC transporter permease</fullName>
    </submittedName>
</protein>
<dbReference type="InterPro" id="IPR000515">
    <property type="entry name" value="MetI-like"/>
</dbReference>
<keyword evidence="6 9" id="KW-1133">Transmembrane helix</keyword>
<feature type="domain" description="ABC transmembrane type-1" evidence="10">
    <location>
        <begin position="46"/>
        <end position="226"/>
    </location>
</feature>
<comment type="similarity">
    <text evidence="2 9">Belongs to the binding-protein-dependent transport system permease family.</text>
</comment>
<feature type="transmembrane region" description="Helical" evidence="9">
    <location>
        <begin position="112"/>
        <end position="131"/>
    </location>
</feature>
<feature type="transmembrane region" description="Helical" evidence="9">
    <location>
        <begin position="152"/>
        <end position="182"/>
    </location>
</feature>
<evidence type="ECO:0000256" key="9">
    <source>
        <dbReference type="RuleBase" id="RU363032"/>
    </source>
</evidence>
<reference evidence="11 12" key="1">
    <citation type="submission" date="2018-12" db="EMBL/GenBank/DDBJ databases">
        <title>bacterium Hansschlegelia zhihuaiae S113.</title>
        <authorList>
            <person name="He J."/>
        </authorList>
    </citation>
    <scope>NUCLEOTIDE SEQUENCE [LARGE SCALE GENOMIC DNA]</scope>
    <source>
        <strain evidence="11 12">S 113</strain>
    </source>
</reference>
<evidence type="ECO:0000256" key="8">
    <source>
        <dbReference type="ARBA" id="ARBA00056719"/>
    </source>
</evidence>
<feature type="transmembrane region" description="Helical" evidence="9">
    <location>
        <begin position="50"/>
        <end position="70"/>
    </location>
</feature>
<dbReference type="EMBL" id="RYFI01000001">
    <property type="protein sequence ID" value="RXF75692.1"/>
    <property type="molecule type" value="Genomic_DNA"/>
</dbReference>
<name>A0A4V1KJX3_9HYPH</name>
<dbReference type="Pfam" id="PF00528">
    <property type="entry name" value="BPD_transp_1"/>
    <property type="match status" value="1"/>
</dbReference>
<evidence type="ECO:0000313" key="12">
    <source>
        <dbReference type="Proteomes" id="UP000289708"/>
    </source>
</evidence>
<keyword evidence="7 9" id="KW-0472">Membrane</keyword>
<gene>
    <name evidence="11" type="ORF">EK403_00625</name>
</gene>
<dbReference type="Proteomes" id="UP000289708">
    <property type="component" value="Unassembled WGS sequence"/>
</dbReference>
<feature type="transmembrane region" description="Helical" evidence="9">
    <location>
        <begin position="90"/>
        <end position="106"/>
    </location>
</feature>
<keyword evidence="12" id="KW-1185">Reference proteome</keyword>
<evidence type="ECO:0000259" key="10">
    <source>
        <dbReference type="PROSITE" id="PS50928"/>
    </source>
</evidence>
<evidence type="ECO:0000256" key="5">
    <source>
        <dbReference type="ARBA" id="ARBA00022692"/>
    </source>
</evidence>
<dbReference type="PANTHER" id="PTHR30151:SF25">
    <property type="entry name" value="TAURINE TRANSPORT SYSTEM PERMEASE PROTEIN TAUC"/>
    <property type="match status" value="1"/>
</dbReference>
<keyword evidence="3 9" id="KW-0813">Transport</keyword>
<keyword evidence="5 9" id="KW-0812">Transmembrane</keyword>
<comment type="function">
    <text evidence="8">Probably part of an ABC transporter complex. Probably responsible for the translocation of the substrate across the membrane.</text>
</comment>
<evidence type="ECO:0000256" key="1">
    <source>
        <dbReference type="ARBA" id="ARBA00004651"/>
    </source>
</evidence>
<keyword evidence="4" id="KW-1003">Cell membrane</keyword>
<dbReference type="GO" id="GO:0010438">
    <property type="term" value="P:cellular response to sulfur starvation"/>
    <property type="evidence" value="ECO:0007669"/>
    <property type="project" value="TreeGrafter"/>
</dbReference>
<comment type="subcellular location">
    <subcellularLocation>
        <location evidence="1 9">Cell membrane</location>
        <topology evidence="1 9">Multi-pass membrane protein</topology>
    </subcellularLocation>
</comment>
<dbReference type="SUPFAM" id="SSF161098">
    <property type="entry name" value="MetI-like"/>
    <property type="match status" value="1"/>
</dbReference>
<evidence type="ECO:0000256" key="7">
    <source>
        <dbReference type="ARBA" id="ARBA00023136"/>
    </source>
</evidence>
<dbReference type="GO" id="GO:0042918">
    <property type="term" value="P:alkanesulfonate transmembrane transport"/>
    <property type="evidence" value="ECO:0007669"/>
    <property type="project" value="UniProtKB-ARBA"/>
</dbReference>
<dbReference type="CDD" id="cd06261">
    <property type="entry name" value="TM_PBP2"/>
    <property type="match status" value="1"/>
</dbReference>
<evidence type="ECO:0000256" key="4">
    <source>
        <dbReference type="ARBA" id="ARBA00022475"/>
    </source>
</evidence>
<accession>A0A4V1KJX3</accession>
<dbReference type="Gene3D" id="1.10.3720.10">
    <property type="entry name" value="MetI-like"/>
    <property type="match status" value="1"/>
</dbReference>
<dbReference type="InterPro" id="IPR035906">
    <property type="entry name" value="MetI-like_sf"/>
</dbReference>
<evidence type="ECO:0000313" key="11">
    <source>
        <dbReference type="EMBL" id="RXF75692.1"/>
    </source>
</evidence>
<evidence type="ECO:0000256" key="3">
    <source>
        <dbReference type="ARBA" id="ARBA00022448"/>
    </source>
</evidence>
<dbReference type="FunFam" id="1.10.3720.10:FF:000003">
    <property type="entry name" value="Aliphatic sulfonate ABC transporter permease"/>
    <property type="match status" value="1"/>
</dbReference>
<dbReference type="OrthoDB" id="8138334at2"/>
<dbReference type="PROSITE" id="PS50928">
    <property type="entry name" value="ABC_TM1"/>
    <property type="match status" value="1"/>
</dbReference>
<feature type="transmembrane region" description="Helical" evidence="9">
    <location>
        <begin position="202"/>
        <end position="221"/>
    </location>
</feature>